<reference evidence="2 3" key="1">
    <citation type="journal article" date="2019" name="Sci. Rep.">
        <title>Orb-weaving spider Araneus ventricosus genome elucidates the spidroin gene catalogue.</title>
        <authorList>
            <person name="Kono N."/>
            <person name="Nakamura H."/>
            <person name="Ohtoshi R."/>
            <person name="Moran D.A.P."/>
            <person name="Shinohara A."/>
            <person name="Yoshida Y."/>
            <person name="Fujiwara M."/>
            <person name="Mori M."/>
            <person name="Tomita M."/>
            <person name="Arakawa K."/>
        </authorList>
    </citation>
    <scope>NUCLEOTIDE SEQUENCE [LARGE SCALE GENOMIC DNA]</scope>
</reference>
<dbReference type="AlphaFoldDB" id="A0A4Y2CF22"/>
<sequence>MIRVEIQTESRLMVTHVVADQVWQVFSTSEELCILIGFLKIKQSASDIAQLFLLYYPTEYGESDICGKQIITSSPSPQFSMCQDVFGTAQNHQGRASILFTRSRTM</sequence>
<evidence type="ECO:0000313" key="3">
    <source>
        <dbReference type="Proteomes" id="UP000499080"/>
    </source>
</evidence>
<organism evidence="2 3">
    <name type="scientific">Araneus ventricosus</name>
    <name type="common">Orbweaver spider</name>
    <name type="synonym">Epeira ventricosa</name>
    <dbReference type="NCBI Taxonomy" id="182803"/>
    <lineage>
        <taxon>Eukaryota</taxon>
        <taxon>Metazoa</taxon>
        <taxon>Ecdysozoa</taxon>
        <taxon>Arthropoda</taxon>
        <taxon>Chelicerata</taxon>
        <taxon>Arachnida</taxon>
        <taxon>Araneae</taxon>
        <taxon>Araneomorphae</taxon>
        <taxon>Entelegynae</taxon>
        <taxon>Araneoidea</taxon>
        <taxon>Araneidae</taxon>
        <taxon>Araneus</taxon>
    </lineage>
</organism>
<dbReference type="EMBL" id="BGPR01081335">
    <property type="protein sequence ID" value="GBL82552.1"/>
    <property type="molecule type" value="Genomic_DNA"/>
</dbReference>
<accession>A0A4Y2CF22</accession>
<proteinExistence type="predicted"/>
<evidence type="ECO:0000313" key="2">
    <source>
        <dbReference type="EMBL" id="GBM02544.1"/>
    </source>
</evidence>
<dbReference type="Proteomes" id="UP000499080">
    <property type="component" value="Unassembled WGS sequence"/>
</dbReference>
<dbReference type="EMBL" id="BGPR01086209">
    <property type="protein sequence ID" value="GBM02544.1"/>
    <property type="molecule type" value="Genomic_DNA"/>
</dbReference>
<keyword evidence="3" id="KW-1185">Reference proteome</keyword>
<evidence type="ECO:0000313" key="1">
    <source>
        <dbReference type="EMBL" id="GBL82552.1"/>
    </source>
</evidence>
<name>A0A4Y2CF22_ARAVE</name>
<protein>
    <submittedName>
        <fullName evidence="2">Uncharacterized protein</fullName>
    </submittedName>
</protein>
<comment type="caution">
    <text evidence="2">The sequence shown here is derived from an EMBL/GenBank/DDBJ whole genome shotgun (WGS) entry which is preliminary data.</text>
</comment>
<gene>
    <name evidence="1" type="ORF">AVEN_236181_1</name>
    <name evidence="2" type="ORF">AVEN_252006_1</name>
</gene>